<keyword evidence="16" id="KW-1185">Reference proteome</keyword>
<feature type="transmembrane region" description="Helical" evidence="11 12">
    <location>
        <begin position="39"/>
        <end position="61"/>
    </location>
</feature>
<dbReference type="GO" id="GO:0005789">
    <property type="term" value="C:endoplasmic reticulum membrane"/>
    <property type="evidence" value="ECO:0007669"/>
    <property type="project" value="UniProtKB-SubCell"/>
</dbReference>
<comment type="similarity">
    <text evidence="11">Belongs to the DHHC palmitoyltransferase family. PFA4 subfamily.</text>
</comment>
<evidence type="ECO:0000256" key="11">
    <source>
        <dbReference type="HAMAP-Rule" id="MF_03199"/>
    </source>
</evidence>
<organism evidence="15 16">
    <name type="scientific">Sparassis crispa</name>
    <dbReference type="NCBI Taxonomy" id="139825"/>
    <lineage>
        <taxon>Eukaryota</taxon>
        <taxon>Fungi</taxon>
        <taxon>Dikarya</taxon>
        <taxon>Basidiomycota</taxon>
        <taxon>Agaricomycotina</taxon>
        <taxon>Agaricomycetes</taxon>
        <taxon>Polyporales</taxon>
        <taxon>Sparassidaceae</taxon>
        <taxon>Sparassis</taxon>
    </lineage>
</organism>
<comment type="caution">
    <text evidence="11">Lacks conserved residue(s) required for the propagation of feature annotation.</text>
</comment>
<dbReference type="EMBL" id="BFAD01000001">
    <property type="protein sequence ID" value="GBE77566.1"/>
    <property type="molecule type" value="Genomic_DNA"/>
</dbReference>
<keyword evidence="8 11" id="KW-0449">Lipoprotein</keyword>
<keyword evidence="9 11" id="KW-0012">Acyltransferase</keyword>
<dbReference type="InterPro" id="IPR001594">
    <property type="entry name" value="Palmitoyltrfase_DHHC"/>
</dbReference>
<evidence type="ECO:0000256" key="5">
    <source>
        <dbReference type="ARBA" id="ARBA00022989"/>
    </source>
</evidence>
<dbReference type="InterPro" id="IPR039859">
    <property type="entry name" value="PFA4/ZDH16/20/ERF2-like"/>
</dbReference>
<protein>
    <recommendedName>
        <fullName evidence="11">Palmitoyltransferase PFA4</fullName>
        <ecNumber evidence="11">2.3.1.225</ecNumber>
    </recommendedName>
    <alternativeName>
        <fullName evidence="11">Protein S-acyltransferase</fullName>
        <shortName evidence="11">PAT</shortName>
    </alternativeName>
    <alternativeName>
        <fullName evidence="11">Protein fatty acyltransferase 4</fullName>
    </alternativeName>
</protein>
<dbReference type="PANTHER" id="PTHR12246">
    <property type="entry name" value="PALMITOYLTRANSFERASE ZDHHC16"/>
    <property type="match status" value="1"/>
</dbReference>
<evidence type="ECO:0000256" key="4">
    <source>
        <dbReference type="ARBA" id="ARBA00022824"/>
    </source>
</evidence>
<proteinExistence type="inferred from homology"/>
<evidence type="ECO:0000256" key="10">
    <source>
        <dbReference type="ARBA" id="ARBA00048048"/>
    </source>
</evidence>
<evidence type="ECO:0000256" key="3">
    <source>
        <dbReference type="ARBA" id="ARBA00022692"/>
    </source>
</evidence>
<comment type="catalytic activity">
    <reaction evidence="10 11 12">
        <text>L-cysteinyl-[protein] + hexadecanoyl-CoA = S-hexadecanoyl-L-cysteinyl-[protein] + CoA</text>
        <dbReference type="Rhea" id="RHEA:36683"/>
        <dbReference type="Rhea" id="RHEA-COMP:10131"/>
        <dbReference type="Rhea" id="RHEA-COMP:11032"/>
        <dbReference type="ChEBI" id="CHEBI:29950"/>
        <dbReference type="ChEBI" id="CHEBI:57287"/>
        <dbReference type="ChEBI" id="CHEBI:57379"/>
        <dbReference type="ChEBI" id="CHEBI:74151"/>
        <dbReference type="EC" id="2.3.1.225"/>
    </reaction>
</comment>
<comment type="subcellular location">
    <subcellularLocation>
        <location evidence="11">Endoplasmic reticulum membrane</location>
        <topology evidence="11">Multi-pass membrane protein</topology>
    </subcellularLocation>
    <subcellularLocation>
        <location evidence="1">Membrane</location>
        <topology evidence="1">Multi-pass membrane protein</topology>
    </subcellularLocation>
</comment>
<evidence type="ECO:0000256" key="7">
    <source>
        <dbReference type="ARBA" id="ARBA00023139"/>
    </source>
</evidence>
<feature type="region of interest" description="Disordered" evidence="13">
    <location>
        <begin position="278"/>
        <end position="407"/>
    </location>
</feature>
<dbReference type="InterPro" id="IPR033682">
    <property type="entry name" value="PFA4"/>
</dbReference>
<evidence type="ECO:0000256" key="13">
    <source>
        <dbReference type="SAM" id="MobiDB-lite"/>
    </source>
</evidence>
<dbReference type="OrthoDB" id="331948at2759"/>
<dbReference type="InParanoid" id="A0A401G5W9"/>
<feature type="region of interest" description="Disordered" evidence="13">
    <location>
        <begin position="420"/>
        <end position="452"/>
    </location>
</feature>
<evidence type="ECO:0000313" key="16">
    <source>
        <dbReference type="Proteomes" id="UP000287166"/>
    </source>
</evidence>
<reference evidence="15 16" key="1">
    <citation type="journal article" date="2018" name="Sci. Rep.">
        <title>Genome sequence of the cauliflower mushroom Sparassis crispa (Hanabiratake) and its association with beneficial usage.</title>
        <authorList>
            <person name="Kiyama R."/>
            <person name="Furutani Y."/>
            <person name="Kawaguchi K."/>
            <person name="Nakanishi T."/>
        </authorList>
    </citation>
    <scope>NUCLEOTIDE SEQUENCE [LARGE SCALE GENOMIC DNA]</scope>
</reference>
<evidence type="ECO:0000256" key="12">
    <source>
        <dbReference type="RuleBase" id="RU079119"/>
    </source>
</evidence>
<feature type="compositionally biased region" description="Low complexity" evidence="13">
    <location>
        <begin position="361"/>
        <end position="370"/>
    </location>
</feature>
<dbReference type="HAMAP" id="MF_03199">
    <property type="entry name" value="DHHC_PAT_PFA4"/>
    <property type="match status" value="1"/>
</dbReference>
<evidence type="ECO:0000256" key="9">
    <source>
        <dbReference type="ARBA" id="ARBA00023315"/>
    </source>
</evidence>
<keyword evidence="6 11" id="KW-0472">Membrane</keyword>
<evidence type="ECO:0000259" key="14">
    <source>
        <dbReference type="Pfam" id="PF01529"/>
    </source>
</evidence>
<dbReference type="Pfam" id="PF01529">
    <property type="entry name" value="DHHC"/>
    <property type="match status" value="1"/>
</dbReference>
<evidence type="ECO:0000256" key="2">
    <source>
        <dbReference type="ARBA" id="ARBA00022679"/>
    </source>
</evidence>
<evidence type="ECO:0000256" key="6">
    <source>
        <dbReference type="ARBA" id="ARBA00023136"/>
    </source>
</evidence>
<feature type="transmembrane region" description="Helical" evidence="11 12">
    <location>
        <begin position="12"/>
        <end position="33"/>
    </location>
</feature>
<comment type="domain">
    <text evidence="11 12">The DHHC domain is required for palmitoyltransferase activity.</text>
</comment>
<dbReference type="GO" id="GO:0019706">
    <property type="term" value="F:protein-cysteine S-palmitoyltransferase activity"/>
    <property type="evidence" value="ECO:0007669"/>
    <property type="project" value="UniProtKB-UniRule"/>
</dbReference>
<feature type="active site" description="S-palmitoyl cysteine intermediate" evidence="11">
    <location>
        <position position="124"/>
    </location>
</feature>
<evidence type="ECO:0000256" key="1">
    <source>
        <dbReference type="ARBA" id="ARBA00004141"/>
    </source>
</evidence>
<keyword evidence="3 11" id="KW-0812">Transmembrane</keyword>
<feature type="transmembrane region" description="Helical" evidence="11 12">
    <location>
        <begin position="178"/>
        <end position="204"/>
    </location>
</feature>
<gene>
    <name evidence="11" type="primary">PFA4</name>
    <name evidence="15" type="ORF">SCP_0104440</name>
</gene>
<sequence>MGRLIGRLFVGFTLCLICFIAYSAQIFIIWPWYGHELSIELLVLLVPFNLLVGMLLWNYYLCVVTDPGRVPPAWQPDLQDGDGYEVKKNTRGPRYCRTCESYKPPRAHHCKQCKRCILRMDHHCPWVNNCIGHFNYGHFLRFLFYVDIACSYHAAMVTRRVYVASVGNYFDYLSGTELIFIILNYVTCLPVLLAVGGFSLYHLYSLLGNSTTIEGWEKDKAATLVRHGKIREIKFPYNLGMRLNVESVLGANPLLWCWPTVTPGTGLKYQLAYGDDSTAEAWPPQDPNRTYTYPEPDQNHKFSLPSTPWTYENGTLNPNLQPSNPRLRSSSTRRRKPKGPGYSSLPPYHPDFHEAQDDDAYSASASSAGGESDGEQEQGLGEDPHHMYGSFSGVRVRRGSEGYEVQSADRDKIMRRFLECQTREPGRYQRYVPEPPSESETDEEATLSHKEE</sequence>
<dbReference type="PROSITE" id="PS50216">
    <property type="entry name" value="DHHC"/>
    <property type="match status" value="1"/>
</dbReference>
<comment type="caution">
    <text evidence="15">The sequence shown here is derived from an EMBL/GenBank/DDBJ whole genome shotgun (WGS) entry which is preliminary data.</text>
</comment>
<keyword evidence="4 11" id="KW-0256">Endoplasmic reticulum</keyword>
<dbReference type="EC" id="2.3.1.225" evidence="11"/>
<feature type="compositionally biased region" description="Polar residues" evidence="13">
    <location>
        <begin position="304"/>
        <end position="330"/>
    </location>
</feature>
<evidence type="ECO:0000256" key="8">
    <source>
        <dbReference type="ARBA" id="ARBA00023288"/>
    </source>
</evidence>
<name>A0A401G5W9_9APHY</name>
<dbReference type="Proteomes" id="UP000287166">
    <property type="component" value="Unassembled WGS sequence"/>
</dbReference>
<evidence type="ECO:0000313" key="15">
    <source>
        <dbReference type="EMBL" id="GBE77566.1"/>
    </source>
</evidence>
<keyword evidence="7 11" id="KW-0564">Palmitate</keyword>
<comment type="function">
    <text evidence="11">Mediates the reversible addition of palmitate to target proteins, thereby regulating their membrane association and biological function.</text>
</comment>
<keyword evidence="2 11" id="KW-0808">Transferase</keyword>
<dbReference type="AlphaFoldDB" id="A0A401G5W9"/>
<keyword evidence="5 11" id="KW-1133">Transmembrane helix</keyword>
<accession>A0A401G5W9</accession>
<feature type="domain" description="Palmitoyltransferase DHHC" evidence="14">
    <location>
        <begin position="92"/>
        <end position="218"/>
    </location>
</feature>
<dbReference type="STRING" id="139825.A0A401G5W9"/>